<evidence type="ECO:0000313" key="3">
    <source>
        <dbReference type="Proteomes" id="UP000229740"/>
    </source>
</evidence>
<comment type="caution">
    <text evidence="2">The sequence shown here is derived from an EMBL/GenBank/DDBJ whole genome shotgun (WGS) entry which is preliminary data.</text>
</comment>
<evidence type="ECO:0000313" key="2">
    <source>
        <dbReference type="EMBL" id="PID57806.1"/>
    </source>
</evidence>
<proteinExistence type="predicted"/>
<evidence type="ECO:0000256" key="1">
    <source>
        <dbReference type="SAM" id="SignalP"/>
    </source>
</evidence>
<accession>A0A2G6E6T9</accession>
<feature type="signal peptide" evidence="1">
    <location>
        <begin position="1"/>
        <end position="16"/>
    </location>
</feature>
<reference evidence="2 3" key="1">
    <citation type="submission" date="2017-10" db="EMBL/GenBank/DDBJ databases">
        <title>Novel microbial diversity and functional potential in the marine mammal oral microbiome.</title>
        <authorList>
            <person name="Dudek N.K."/>
            <person name="Sun C.L."/>
            <person name="Burstein D."/>
            <person name="Kantor R.S."/>
            <person name="Aliaga Goltsman D.S."/>
            <person name="Bik E.M."/>
            <person name="Thomas B.C."/>
            <person name="Banfield J.F."/>
            <person name="Relman D.A."/>
        </authorList>
    </citation>
    <scope>NUCLEOTIDE SEQUENCE [LARGE SCALE GENOMIC DNA]</scope>
    <source>
        <strain evidence="2">DOLZORAL124_49_17</strain>
    </source>
</reference>
<evidence type="ECO:0008006" key="4">
    <source>
        <dbReference type="Google" id="ProtNLM"/>
    </source>
</evidence>
<sequence>MIAVCMMIFPVLTASAVSLTDYTNPDSFYKEAYVSGNFSLQSRGDNRLTDEECLGDDCESGQTSYSGTLLANYDTQYSSLPFTWLLKIDGTLDIERSAEEGADDEQGYDLTARTSVDKYYRDTKVFGFGSAETGYRKSLGADDADDPYAKIGFGAGYGRVIDATVLAKAIRVVEDLLKYDVITNDLSDDAYMQLAGIIDKEKEFESKHGPVEYEKYWFEAMEQVFREEGVLTEDALGAMGIIRIREILVNEVFSSRRYGWTVRGGLGFILSNYDGSESDPSLDLAFEYALPYVYRMQLIERLSYSTILDDDVVHQISNALSATYEVSDRIDWENLWNLVVTAPSDSDVENIISNKLSSTFRYYISNKINFDTTLSLTHLDDGIDNNGNDDLETGLFLGMTYRLR</sequence>
<gene>
    <name evidence="2" type="ORF">CSB45_06180</name>
</gene>
<keyword evidence="1" id="KW-0732">Signal</keyword>
<protein>
    <recommendedName>
        <fullName evidence="4">DUF481 domain-containing protein</fullName>
    </recommendedName>
</protein>
<name>A0A2G6E6T9_9BACT</name>
<dbReference type="Proteomes" id="UP000229740">
    <property type="component" value="Unassembled WGS sequence"/>
</dbReference>
<dbReference type="EMBL" id="PDPS01000025">
    <property type="protein sequence ID" value="PID57806.1"/>
    <property type="molecule type" value="Genomic_DNA"/>
</dbReference>
<feature type="chain" id="PRO_5013754652" description="DUF481 domain-containing protein" evidence="1">
    <location>
        <begin position="17"/>
        <end position="404"/>
    </location>
</feature>
<dbReference type="AlphaFoldDB" id="A0A2G6E6T9"/>
<organism evidence="2 3">
    <name type="scientific">candidate division KSB3 bacterium</name>
    <dbReference type="NCBI Taxonomy" id="2044937"/>
    <lineage>
        <taxon>Bacteria</taxon>
        <taxon>candidate division KSB3</taxon>
    </lineage>
</organism>